<gene>
    <name evidence="8" type="ORF">KVT40_006110</name>
</gene>
<organism evidence="8 9">
    <name type="scientific">Elsinoe batatas</name>
    <dbReference type="NCBI Taxonomy" id="2601811"/>
    <lineage>
        <taxon>Eukaryota</taxon>
        <taxon>Fungi</taxon>
        <taxon>Dikarya</taxon>
        <taxon>Ascomycota</taxon>
        <taxon>Pezizomycotina</taxon>
        <taxon>Dothideomycetes</taxon>
        <taxon>Dothideomycetidae</taxon>
        <taxon>Myriangiales</taxon>
        <taxon>Elsinoaceae</taxon>
        <taxon>Elsinoe</taxon>
    </lineage>
</organism>
<dbReference type="PROSITE" id="PS00463">
    <property type="entry name" value="ZN2_CY6_FUNGAL_1"/>
    <property type="match status" value="1"/>
</dbReference>
<dbReference type="OrthoDB" id="3266505at2759"/>
<feature type="domain" description="Zn(2)-C6 fungal-type" evidence="7">
    <location>
        <begin position="9"/>
        <end position="40"/>
    </location>
</feature>
<dbReference type="CDD" id="cd12148">
    <property type="entry name" value="fungal_TF_MHR"/>
    <property type="match status" value="1"/>
</dbReference>
<dbReference type="CDD" id="cd00067">
    <property type="entry name" value="GAL4"/>
    <property type="match status" value="1"/>
</dbReference>
<keyword evidence="5" id="KW-0804">Transcription</keyword>
<dbReference type="AlphaFoldDB" id="A0A8K0PHL0"/>
<evidence type="ECO:0000256" key="2">
    <source>
        <dbReference type="ARBA" id="ARBA00022723"/>
    </source>
</evidence>
<dbReference type="Pfam" id="PF04082">
    <property type="entry name" value="Fungal_trans"/>
    <property type="match status" value="1"/>
</dbReference>
<dbReference type="SMART" id="SM00906">
    <property type="entry name" value="Fungal_trans"/>
    <property type="match status" value="1"/>
</dbReference>
<dbReference type="GO" id="GO:0043565">
    <property type="term" value="F:sequence-specific DNA binding"/>
    <property type="evidence" value="ECO:0007669"/>
    <property type="project" value="TreeGrafter"/>
</dbReference>
<keyword evidence="9" id="KW-1185">Reference proteome</keyword>
<evidence type="ECO:0000256" key="3">
    <source>
        <dbReference type="ARBA" id="ARBA00023015"/>
    </source>
</evidence>
<keyword evidence="2" id="KW-0479">Metal-binding</keyword>
<dbReference type="GO" id="GO:0005634">
    <property type="term" value="C:nucleus"/>
    <property type="evidence" value="ECO:0007669"/>
    <property type="project" value="UniProtKB-SubCell"/>
</dbReference>
<dbReference type="SUPFAM" id="SSF57701">
    <property type="entry name" value="Zn2/Cys6 DNA-binding domain"/>
    <property type="match status" value="1"/>
</dbReference>
<sequence length="720" mass="79489">MPTARRTQACLPCHSRKVKCPGGTPCVNCQRHKKEAECRYPDKGRRKVTVRESYINDLEDEIKRLKTQSQTQTPTTSTYSPQQPEFAEALPAASNTASHILPAATQDTEHVFDHDPWFVDYKNHDGPVYIGEAACTGFTTRCRQVFSPVTGLDGKHIVRTHFISDEKFAEFSVTPCPWPTYNQATLMARVVQGTIGSYYNLCRWDVLFSDLKNLYSSPMVPGKLLTCKLYAIFALGEVYSARSSNSGGYPGLQYFLRANREVSGRPERPRTESIEIAVMLCLYSLILNRRDAAYFWIGSALRMSMTQGMHHSIPQHQTVDVAKMEHRTRMWWTVYVLDRMSSAMMSHPISIPDTDIDIQLPSDPRTIPALANNTDLIDHEFHIATIKLARILGDIASSLYTRAKAQRSSLQRVQTLLKALQTWHDTLPKHLQLPKSAPIHTVPRPVATMHLWFNQTVILTTRPVLLYVLRNHLTPPATSSIPVPASHQPQQPGTTSDPSLAFSTTCITCAKENIRVLTSLFIAGSFSTFAYFYSNYLFSAGVTLGVASQLPSPTNDQDACTEGFEFVLQTLKHLTDCGNLPAKEFHKNLLALKAQIVKWEELKAERQGSTSMILDPTDRPSSTVQPQPPFAGPPVPGPIADMMGAQDLPAQSLGSNNGDAGVFSEPSLQGWLAQGAFDLPDVMGGVDGEGDLDLAFLYTWPDELGDVAGGGMTGGIAGGM</sequence>
<proteinExistence type="predicted"/>
<dbReference type="Pfam" id="PF00172">
    <property type="entry name" value="Zn_clus"/>
    <property type="match status" value="1"/>
</dbReference>
<dbReference type="SMART" id="SM00066">
    <property type="entry name" value="GAL4"/>
    <property type="match status" value="1"/>
</dbReference>
<evidence type="ECO:0000256" key="1">
    <source>
        <dbReference type="ARBA" id="ARBA00004123"/>
    </source>
</evidence>
<dbReference type="InterPro" id="IPR007219">
    <property type="entry name" value="XnlR_reg_dom"/>
</dbReference>
<dbReference type="InterPro" id="IPR036864">
    <property type="entry name" value="Zn2-C6_fun-type_DNA-bd_sf"/>
</dbReference>
<dbReference type="Proteomes" id="UP000809789">
    <property type="component" value="Unassembled WGS sequence"/>
</dbReference>
<dbReference type="GO" id="GO:0045944">
    <property type="term" value="P:positive regulation of transcription by RNA polymerase II"/>
    <property type="evidence" value="ECO:0007669"/>
    <property type="project" value="TreeGrafter"/>
</dbReference>
<evidence type="ECO:0000313" key="8">
    <source>
        <dbReference type="EMBL" id="KAG8625709.1"/>
    </source>
</evidence>
<evidence type="ECO:0000256" key="4">
    <source>
        <dbReference type="ARBA" id="ARBA00023125"/>
    </source>
</evidence>
<keyword evidence="6" id="KW-0539">Nucleus</keyword>
<keyword evidence="4" id="KW-0238">DNA-binding</keyword>
<dbReference type="PANTHER" id="PTHR47540">
    <property type="entry name" value="THIAMINE REPRESSIBLE GENES REGULATORY PROTEIN THI5"/>
    <property type="match status" value="1"/>
</dbReference>
<dbReference type="Gene3D" id="4.10.240.10">
    <property type="entry name" value="Zn(2)-C6 fungal-type DNA-binding domain"/>
    <property type="match status" value="1"/>
</dbReference>
<dbReference type="GO" id="GO:0008270">
    <property type="term" value="F:zinc ion binding"/>
    <property type="evidence" value="ECO:0007669"/>
    <property type="project" value="InterPro"/>
</dbReference>
<dbReference type="PANTHER" id="PTHR47540:SF6">
    <property type="entry name" value="ZN(II)2CYS6 TRANSCRIPTION FACTOR (EUROFUNG)"/>
    <property type="match status" value="1"/>
</dbReference>
<evidence type="ECO:0000256" key="5">
    <source>
        <dbReference type="ARBA" id="ARBA00023163"/>
    </source>
</evidence>
<dbReference type="InterPro" id="IPR051711">
    <property type="entry name" value="Stress_Response_Reg"/>
</dbReference>
<evidence type="ECO:0000313" key="9">
    <source>
        <dbReference type="Proteomes" id="UP000809789"/>
    </source>
</evidence>
<evidence type="ECO:0000259" key="7">
    <source>
        <dbReference type="PROSITE" id="PS50048"/>
    </source>
</evidence>
<protein>
    <recommendedName>
        <fullName evidence="7">Zn(2)-C6 fungal-type domain-containing protein</fullName>
    </recommendedName>
</protein>
<dbReference type="EMBL" id="JAESVG020000007">
    <property type="protein sequence ID" value="KAG8625709.1"/>
    <property type="molecule type" value="Genomic_DNA"/>
</dbReference>
<reference evidence="8" key="1">
    <citation type="submission" date="2021-07" db="EMBL/GenBank/DDBJ databases">
        <title>Elsinoe batatas strain:CRI-CJ2 Genome sequencing and assembly.</title>
        <authorList>
            <person name="Huang L."/>
        </authorList>
    </citation>
    <scope>NUCLEOTIDE SEQUENCE</scope>
    <source>
        <strain evidence="8">CRI-CJ2</strain>
    </source>
</reference>
<dbReference type="GO" id="GO:0006351">
    <property type="term" value="P:DNA-templated transcription"/>
    <property type="evidence" value="ECO:0007669"/>
    <property type="project" value="InterPro"/>
</dbReference>
<dbReference type="PROSITE" id="PS50048">
    <property type="entry name" value="ZN2_CY6_FUNGAL_2"/>
    <property type="match status" value="1"/>
</dbReference>
<dbReference type="InterPro" id="IPR001138">
    <property type="entry name" value="Zn2Cys6_DnaBD"/>
</dbReference>
<name>A0A8K0PHL0_9PEZI</name>
<comment type="caution">
    <text evidence="8">The sequence shown here is derived from an EMBL/GenBank/DDBJ whole genome shotgun (WGS) entry which is preliminary data.</text>
</comment>
<keyword evidence="3" id="KW-0805">Transcription regulation</keyword>
<dbReference type="GO" id="GO:0000981">
    <property type="term" value="F:DNA-binding transcription factor activity, RNA polymerase II-specific"/>
    <property type="evidence" value="ECO:0007669"/>
    <property type="project" value="InterPro"/>
</dbReference>
<evidence type="ECO:0000256" key="6">
    <source>
        <dbReference type="ARBA" id="ARBA00023242"/>
    </source>
</evidence>
<comment type="subcellular location">
    <subcellularLocation>
        <location evidence="1">Nucleus</location>
    </subcellularLocation>
</comment>
<accession>A0A8K0PHL0</accession>